<comment type="caution">
    <text evidence="3">The sequence shown here is derived from an EMBL/GenBank/DDBJ whole genome shotgun (WGS) entry which is preliminary data.</text>
</comment>
<evidence type="ECO:0000256" key="1">
    <source>
        <dbReference type="RuleBase" id="RU369079"/>
    </source>
</evidence>
<keyword evidence="1" id="KW-0813">Transport</keyword>
<keyword evidence="4" id="KW-1185">Reference proteome</keyword>
<keyword evidence="1" id="KW-0997">Cell inner membrane</keyword>
<dbReference type="GO" id="GO:0022857">
    <property type="term" value="F:transmembrane transporter activity"/>
    <property type="evidence" value="ECO:0007669"/>
    <property type="project" value="UniProtKB-UniRule"/>
</dbReference>
<name>A0A0B8P085_9VIBR</name>
<sequence>MTACLGIMGNVGAYVACSVIQKKPLGEMLSSIKAALIDGGKGVVVVGILLVSAQVFVAMVNLTGVGVTITNIILDFANGDVLLIAGLMSIVCLIAGMGLPTSAAYVLVSAVFAPALIQQGFEALTVHLFVLYYAALSVITPPVCISVFVAAAISKDPWHKVAGYTLRLGGTAYLLPLLFLFNLNCCLRARLSASSLCWSSPYCR</sequence>
<reference evidence="3 4" key="2">
    <citation type="submission" date="2015-01" db="EMBL/GenBank/DDBJ databases">
        <authorList>
            <consortium name="NBRP consortium"/>
            <person name="Sawabe T."/>
            <person name="Meirelles P."/>
            <person name="Feng G."/>
            <person name="Sayaka M."/>
            <person name="Hattori M."/>
            <person name="Ohkuma M."/>
        </authorList>
    </citation>
    <scope>NUCLEOTIDE SEQUENCE [LARGE SCALE GENOMIC DNA]</scope>
    <source>
        <strain evidence="4">JCM 19231</strain>
    </source>
</reference>
<dbReference type="Proteomes" id="UP000031671">
    <property type="component" value="Unassembled WGS sequence"/>
</dbReference>
<evidence type="ECO:0000313" key="3">
    <source>
        <dbReference type="EMBL" id="GAM57952.1"/>
    </source>
</evidence>
<reference evidence="3 4" key="1">
    <citation type="submission" date="2015-01" db="EMBL/GenBank/DDBJ databases">
        <title>Vibrio sp. C1 JCM 19231 whole genome shotgun sequence.</title>
        <authorList>
            <person name="Sawabe T."/>
            <person name="Meirelles P."/>
            <person name="Feng G."/>
            <person name="Sayaka M."/>
            <person name="Hattori M."/>
            <person name="Ohkuma M."/>
        </authorList>
    </citation>
    <scope>NUCLEOTIDE SEQUENCE [LARGE SCALE GENOMIC DNA]</scope>
    <source>
        <strain evidence="4">JCM 19231</strain>
    </source>
</reference>
<protein>
    <submittedName>
        <fullName evidence="3">Fused permease component</fullName>
    </submittedName>
</protein>
<dbReference type="PANTHER" id="PTHR43849">
    <property type="entry name" value="BLL3936 PROTEIN"/>
    <property type="match status" value="1"/>
</dbReference>
<feature type="domain" description="TRAP C4-dicarboxylate transport system permease DctM subunit" evidence="2">
    <location>
        <begin position="26"/>
        <end position="180"/>
    </location>
</feature>
<keyword evidence="1" id="KW-0472">Membrane</keyword>
<gene>
    <name evidence="3" type="ORF">JCM19231_5894</name>
</gene>
<dbReference type="PANTHER" id="PTHR43849:SF2">
    <property type="entry name" value="BLL3936 PROTEIN"/>
    <property type="match status" value="1"/>
</dbReference>
<dbReference type="EMBL" id="BBRZ01000069">
    <property type="protein sequence ID" value="GAM57952.1"/>
    <property type="molecule type" value="Genomic_DNA"/>
</dbReference>
<keyword evidence="1" id="KW-1003">Cell membrane</keyword>
<comment type="subcellular location">
    <subcellularLocation>
        <location evidence="1">Cell inner membrane</location>
        <topology evidence="1">Multi-pass membrane protein</topology>
    </subcellularLocation>
</comment>
<organism evidence="3 4">
    <name type="scientific">Vibrio ishigakensis</name>
    <dbReference type="NCBI Taxonomy" id="1481914"/>
    <lineage>
        <taxon>Bacteria</taxon>
        <taxon>Pseudomonadati</taxon>
        <taxon>Pseudomonadota</taxon>
        <taxon>Gammaproteobacteria</taxon>
        <taxon>Vibrionales</taxon>
        <taxon>Vibrionaceae</taxon>
        <taxon>Vibrio</taxon>
    </lineage>
</organism>
<dbReference type="Pfam" id="PF06808">
    <property type="entry name" value="DctM"/>
    <property type="match status" value="1"/>
</dbReference>
<dbReference type="InterPro" id="IPR010656">
    <property type="entry name" value="DctM"/>
</dbReference>
<dbReference type="AlphaFoldDB" id="A0A0B8P085"/>
<evidence type="ECO:0000313" key="4">
    <source>
        <dbReference type="Proteomes" id="UP000031671"/>
    </source>
</evidence>
<evidence type="ECO:0000259" key="2">
    <source>
        <dbReference type="Pfam" id="PF06808"/>
    </source>
</evidence>
<dbReference type="GO" id="GO:0005886">
    <property type="term" value="C:plasma membrane"/>
    <property type="evidence" value="ECO:0007669"/>
    <property type="project" value="UniProtKB-SubCell"/>
</dbReference>
<comment type="function">
    <text evidence="1">Part of the tripartite ATP-independent periplasmic (TRAP) transport system.</text>
</comment>
<accession>A0A0B8P085</accession>
<proteinExistence type="predicted"/>